<dbReference type="EMBL" id="PJAF01000007">
    <property type="protein sequence ID" value="PKF69098.1"/>
    <property type="molecule type" value="Genomic_DNA"/>
</dbReference>
<dbReference type="InterPro" id="IPR002052">
    <property type="entry name" value="DNA_methylase_N6_adenine_CS"/>
</dbReference>
<dbReference type="GO" id="GO:0008170">
    <property type="term" value="F:N-methyltransferase activity"/>
    <property type="evidence" value="ECO:0007669"/>
    <property type="project" value="UniProtKB-ARBA"/>
</dbReference>
<dbReference type="GO" id="GO:0008757">
    <property type="term" value="F:S-adenosylmethionine-dependent methyltransferase activity"/>
    <property type="evidence" value="ECO:0007669"/>
    <property type="project" value="UniProtKB-ARBA"/>
</dbReference>
<feature type="domain" description="Methyltransferase small" evidence="1">
    <location>
        <begin position="141"/>
        <end position="248"/>
    </location>
</feature>
<evidence type="ECO:0000259" key="1">
    <source>
        <dbReference type="Pfam" id="PF05175"/>
    </source>
</evidence>
<dbReference type="InterPro" id="IPR056684">
    <property type="entry name" value="DUF7782"/>
</dbReference>
<dbReference type="AlphaFoldDB" id="A0A2N0X8Q9"/>
<feature type="domain" description="DUF7059" evidence="2">
    <location>
        <begin position="19"/>
        <end position="101"/>
    </location>
</feature>
<keyword evidence="4" id="KW-0808">Transferase</keyword>
<dbReference type="OrthoDB" id="129465at2"/>
<feature type="domain" description="DUF7782" evidence="3">
    <location>
        <begin position="397"/>
        <end position="516"/>
    </location>
</feature>
<dbReference type="RefSeq" id="WP_101173259.1">
    <property type="nucleotide sequence ID" value="NZ_JAKRKB010000001.1"/>
</dbReference>
<dbReference type="InterPro" id="IPR029063">
    <property type="entry name" value="SAM-dependent_MTases_sf"/>
</dbReference>
<dbReference type="PROSITE" id="PS00092">
    <property type="entry name" value="N6_MTASE"/>
    <property type="match status" value="1"/>
</dbReference>
<dbReference type="InterPro" id="IPR055487">
    <property type="entry name" value="DUF7059"/>
</dbReference>
<dbReference type="Pfam" id="PF25004">
    <property type="entry name" value="DUF7782"/>
    <property type="match status" value="1"/>
</dbReference>
<dbReference type="Pfam" id="PF23186">
    <property type="entry name" value="DUF7059"/>
    <property type="match status" value="1"/>
</dbReference>
<keyword evidence="4" id="KW-0489">Methyltransferase</keyword>
<dbReference type="CDD" id="cd02440">
    <property type="entry name" value="AdoMet_MTases"/>
    <property type="match status" value="1"/>
</dbReference>
<dbReference type="Gene3D" id="3.40.50.150">
    <property type="entry name" value="Vaccinia Virus protein VP39"/>
    <property type="match status" value="1"/>
</dbReference>
<reference evidence="4 5" key="1">
    <citation type="submission" date="2017-12" db="EMBL/GenBank/DDBJ databases">
        <title>Corynebacterium mastitidis 16-1433 Genome.</title>
        <authorList>
            <person name="Gulvik C.A."/>
        </authorList>
    </citation>
    <scope>NUCLEOTIDE SEQUENCE [LARGE SCALE GENOMIC DNA]</scope>
    <source>
        <strain evidence="4 5">16-1433</strain>
    </source>
</reference>
<accession>A0A2N0X8Q9</accession>
<dbReference type="InterPro" id="IPR007848">
    <property type="entry name" value="Small_mtfrase_dom"/>
</dbReference>
<organism evidence="4 5">
    <name type="scientific">Corynebacterium mastitidis</name>
    <dbReference type="NCBI Taxonomy" id="161890"/>
    <lineage>
        <taxon>Bacteria</taxon>
        <taxon>Bacillati</taxon>
        <taxon>Actinomycetota</taxon>
        <taxon>Actinomycetes</taxon>
        <taxon>Mycobacteriales</taxon>
        <taxon>Corynebacteriaceae</taxon>
        <taxon>Corynebacterium</taxon>
    </lineage>
</organism>
<gene>
    <name evidence="4" type="ORF">CXB45_03750</name>
</gene>
<dbReference type="SUPFAM" id="SSF53335">
    <property type="entry name" value="S-adenosyl-L-methionine-dependent methyltransferases"/>
    <property type="match status" value="1"/>
</dbReference>
<sequence length="549" mass="58228">MPVSRLADAACALVPLLRSAGWTAAGLREHLGEAATAALYRGEPAAVRRAASDDSPLSFLTRLLALREEVPWRRCAETLGEDLARALVSAEALERREDQARMLIDVRPHVLSGKDRWVFSDADASMTSHVPGPDHVLGVGSASVSLMQSVPDSPVDTLLDLGTGSGVQALAQFPLARRVVATDVHPRALDFARATFAGALADPAGSPDAVPGVPGVPEVEVAAGAWFEPVAGRRFDRIVSNPPFVVGPPAVGHVYRDSGLALDGASELVLSQMPRHLNPGGTGHAVAAWVHREDQPWQARVASWLPSHGVRAWVLQRDVADPALYVGTWLQDESLDPRGPEADRRTREWLDFFEREGVTGVGFGFVALTRLGDDEPSEVVAEELTQEFSDPLGPEVEEYFLRAAWLAHAQGHGEILSCRFGLRPGVARERVDVADAATGMGFRPAVQRLSRTDGPRFSHEVDEHIGAIVAGLHPEGLCLGEVVHLYCAARDLDAAEVGPQVSAAVVDLVRHGLLLPADLLEGGSPLAPAGAVDAASTADTAGADAEGAR</sequence>
<comment type="caution">
    <text evidence="4">The sequence shown here is derived from an EMBL/GenBank/DDBJ whole genome shotgun (WGS) entry which is preliminary data.</text>
</comment>
<evidence type="ECO:0000313" key="4">
    <source>
        <dbReference type="EMBL" id="PKF69098.1"/>
    </source>
</evidence>
<protein>
    <submittedName>
        <fullName evidence="4">rRNA methyltransferase</fullName>
    </submittedName>
</protein>
<dbReference type="GO" id="GO:0003676">
    <property type="term" value="F:nucleic acid binding"/>
    <property type="evidence" value="ECO:0007669"/>
    <property type="project" value="InterPro"/>
</dbReference>
<dbReference type="Pfam" id="PF05175">
    <property type="entry name" value="MTS"/>
    <property type="match status" value="1"/>
</dbReference>
<proteinExistence type="predicted"/>
<dbReference type="STRING" id="1121365.GCA_000375365_00025"/>
<evidence type="ECO:0000259" key="2">
    <source>
        <dbReference type="Pfam" id="PF23186"/>
    </source>
</evidence>
<evidence type="ECO:0000313" key="5">
    <source>
        <dbReference type="Proteomes" id="UP000233249"/>
    </source>
</evidence>
<evidence type="ECO:0000259" key="3">
    <source>
        <dbReference type="Pfam" id="PF25004"/>
    </source>
</evidence>
<dbReference type="GO" id="GO:0032259">
    <property type="term" value="P:methylation"/>
    <property type="evidence" value="ECO:0007669"/>
    <property type="project" value="UniProtKB-KW"/>
</dbReference>
<name>A0A2N0X8Q9_9CORY</name>
<dbReference type="Proteomes" id="UP000233249">
    <property type="component" value="Unassembled WGS sequence"/>
</dbReference>